<dbReference type="PANTHER" id="PTHR42339">
    <property type="entry name" value="HISTONE H1"/>
    <property type="match status" value="1"/>
</dbReference>
<protein>
    <recommendedName>
        <fullName evidence="2">DUF7726 domain-containing protein</fullName>
    </recommendedName>
</protein>
<accession>A0A3M9YIC2</accession>
<evidence type="ECO:0000313" key="4">
    <source>
        <dbReference type="Proteomes" id="UP000267145"/>
    </source>
</evidence>
<feature type="compositionally biased region" description="Polar residues" evidence="1">
    <location>
        <begin position="211"/>
        <end position="225"/>
    </location>
</feature>
<name>A0A3M9YIC2_9PEZI</name>
<comment type="caution">
    <text evidence="3">The sequence shown here is derived from an EMBL/GenBank/DDBJ whole genome shotgun (WGS) entry which is preliminary data.</text>
</comment>
<gene>
    <name evidence="3" type="ORF">D7B24_003926</name>
</gene>
<dbReference type="InterPro" id="IPR056143">
    <property type="entry name" value="DUF7726"/>
</dbReference>
<sequence>MIAGDHGYVRVGGLGKRRVSHYRWLTLTPTDPTQHPLHKPPAPPTQPTPSYLASYALLTLCTKLLVCFRGSLSSHVLFQASLVAPLSLRDENIQAGAASKGRPTSLPALIPLGTTTARPPHPPASAYPPVASSHPPATTAQLPPISHATGAYPPPVVHHQSPPTYHSPTTTIPTSYHQISTAHQPIATATPRGTIHHPSIMVGARSTVDAATTSNLNPPSSSATSTHKKRKSDAIEDCQALPQIDDDDPRLDLCEDSANQIRRKIRNFIEGGYMKVGEFQTAIGCSPASYQRFMKQVGPHVGYGSDVFHAANRFFRKRELQGLKAAPGKKVRRGVESKDLDVSGITLEGESEQAVKVYDTCDDVRRKINAFLRKPDVTQAAFCREIAKSFPGDRKVQSKQLNDFLGKKGATAGNTSCVYYGSYVFFEKHRLKEGKPKNQMREEMEKIHPGGMNTTEVMNYVTCFGNERPYTDKYGRLGFTHGPGGPSR</sequence>
<evidence type="ECO:0000259" key="2">
    <source>
        <dbReference type="Pfam" id="PF24852"/>
    </source>
</evidence>
<dbReference type="Proteomes" id="UP000267145">
    <property type="component" value="Unassembled WGS sequence"/>
</dbReference>
<feature type="domain" description="DUF7726" evidence="2">
    <location>
        <begin position="255"/>
        <end position="324"/>
    </location>
</feature>
<dbReference type="Pfam" id="PF24852">
    <property type="entry name" value="DUF7726"/>
    <property type="match status" value="2"/>
</dbReference>
<proteinExistence type="predicted"/>
<feature type="domain" description="DUF7726" evidence="2">
    <location>
        <begin position="356"/>
        <end position="435"/>
    </location>
</feature>
<dbReference type="RefSeq" id="XP_028496998.1">
    <property type="nucleotide sequence ID" value="XM_028638111.1"/>
</dbReference>
<evidence type="ECO:0000256" key="1">
    <source>
        <dbReference type="SAM" id="MobiDB-lite"/>
    </source>
</evidence>
<reference evidence="3 4" key="1">
    <citation type="submission" date="2018-10" db="EMBL/GenBank/DDBJ databases">
        <title>Genome sequence of Verticillium nonalfalfae VnAa140.</title>
        <authorList>
            <person name="Stajich J.E."/>
            <person name="Kasson M.T."/>
        </authorList>
    </citation>
    <scope>NUCLEOTIDE SEQUENCE [LARGE SCALE GENOMIC DNA]</scope>
    <source>
        <strain evidence="3 4">VnAa140</strain>
    </source>
</reference>
<evidence type="ECO:0000313" key="3">
    <source>
        <dbReference type="EMBL" id="RNJ58840.1"/>
    </source>
</evidence>
<dbReference type="EMBL" id="RBVV01000022">
    <property type="protein sequence ID" value="RNJ58840.1"/>
    <property type="molecule type" value="Genomic_DNA"/>
</dbReference>
<organism evidence="3 4">
    <name type="scientific">Verticillium nonalfalfae</name>
    <dbReference type="NCBI Taxonomy" id="1051616"/>
    <lineage>
        <taxon>Eukaryota</taxon>
        <taxon>Fungi</taxon>
        <taxon>Dikarya</taxon>
        <taxon>Ascomycota</taxon>
        <taxon>Pezizomycotina</taxon>
        <taxon>Sordariomycetes</taxon>
        <taxon>Hypocreomycetidae</taxon>
        <taxon>Glomerellales</taxon>
        <taxon>Plectosphaerellaceae</taxon>
        <taxon>Verticillium</taxon>
    </lineage>
</organism>
<dbReference type="GeneID" id="39607615"/>
<keyword evidence="4" id="KW-1185">Reference proteome</keyword>
<dbReference type="PANTHER" id="PTHR42339:SF1">
    <property type="entry name" value="HISTONE H1"/>
    <property type="match status" value="1"/>
</dbReference>
<dbReference type="AlphaFoldDB" id="A0A3M9YIC2"/>
<feature type="region of interest" description="Disordered" evidence="1">
    <location>
        <begin position="211"/>
        <end position="234"/>
    </location>
</feature>